<dbReference type="Proteomes" id="UP001642900">
    <property type="component" value="Unassembled WGS sequence"/>
</dbReference>
<organism evidence="2 3">
    <name type="scientific">Allomesorhizobium camelthorni</name>
    <dbReference type="NCBI Taxonomy" id="475069"/>
    <lineage>
        <taxon>Bacteria</taxon>
        <taxon>Pseudomonadati</taxon>
        <taxon>Pseudomonadota</taxon>
        <taxon>Alphaproteobacteria</taxon>
        <taxon>Hyphomicrobiales</taxon>
        <taxon>Phyllobacteriaceae</taxon>
        <taxon>Allomesorhizobium</taxon>
    </lineage>
</organism>
<dbReference type="Gene3D" id="3.10.129.10">
    <property type="entry name" value="Hotdog Thioesterase"/>
    <property type="match status" value="1"/>
</dbReference>
<dbReference type="RefSeq" id="WP_165033008.1">
    <property type="nucleotide sequence ID" value="NZ_JAAKZF010000060.1"/>
</dbReference>
<dbReference type="PANTHER" id="PTHR43664:SF1">
    <property type="entry name" value="BETA-METHYLMALYL-COA DEHYDRATASE"/>
    <property type="match status" value="1"/>
</dbReference>
<dbReference type="SUPFAM" id="SSF54637">
    <property type="entry name" value="Thioesterase/thiol ester dehydrase-isomerase"/>
    <property type="match status" value="1"/>
</dbReference>
<feature type="domain" description="MaoC-like" evidence="1">
    <location>
        <begin position="9"/>
        <end position="119"/>
    </location>
</feature>
<dbReference type="InterPro" id="IPR029069">
    <property type="entry name" value="HotDog_dom_sf"/>
</dbReference>
<gene>
    <name evidence="2" type="ORF">G6N73_26745</name>
</gene>
<reference evidence="2 3" key="1">
    <citation type="submission" date="2020-02" db="EMBL/GenBank/DDBJ databases">
        <title>Genome sequence of strain CCNWXJ40-4.</title>
        <authorList>
            <person name="Gao J."/>
            <person name="Sun J."/>
        </authorList>
    </citation>
    <scope>NUCLEOTIDE SEQUENCE [LARGE SCALE GENOMIC DNA]</scope>
    <source>
        <strain evidence="2 3">CCNWXJ 40-4</strain>
    </source>
</reference>
<evidence type="ECO:0000313" key="2">
    <source>
        <dbReference type="EMBL" id="NGO54675.1"/>
    </source>
</evidence>
<sequence>MTVFDDLKVGEKFISASRTVLDADIVAFAGISGDFNRLHVDDVFAESTIYKRRIAHGMLTASIVTGLRSRLDDYAMIGFMETQRRFIAPVFPGDTITVNYEVVEARRSKSRPDTCVVTLEVAVTKQTGETVQEGRDVLLIESNARGKTGH</sequence>
<evidence type="ECO:0000313" key="3">
    <source>
        <dbReference type="Proteomes" id="UP001642900"/>
    </source>
</evidence>
<dbReference type="Pfam" id="PF01575">
    <property type="entry name" value="MaoC_dehydratas"/>
    <property type="match status" value="1"/>
</dbReference>
<protein>
    <recommendedName>
        <fullName evidence="1">MaoC-like domain-containing protein</fullName>
    </recommendedName>
</protein>
<name>A0A6G4WIP9_9HYPH</name>
<dbReference type="InterPro" id="IPR052342">
    <property type="entry name" value="MCH/BMMD"/>
</dbReference>
<dbReference type="AlphaFoldDB" id="A0A6G4WIP9"/>
<keyword evidence="3" id="KW-1185">Reference proteome</keyword>
<comment type="caution">
    <text evidence="2">The sequence shown here is derived from an EMBL/GenBank/DDBJ whole genome shotgun (WGS) entry which is preliminary data.</text>
</comment>
<accession>A0A6G4WIP9</accession>
<dbReference type="InterPro" id="IPR002539">
    <property type="entry name" value="MaoC-like_dom"/>
</dbReference>
<dbReference type="PANTHER" id="PTHR43664">
    <property type="entry name" value="MONOAMINE OXIDASE-RELATED"/>
    <property type="match status" value="1"/>
</dbReference>
<dbReference type="EMBL" id="JAAKZF010000060">
    <property type="protein sequence ID" value="NGO54675.1"/>
    <property type="molecule type" value="Genomic_DNA"/>
</dbReference>
<evidence type="ECO:0000259" key="1">
    <source>
        <dbReference type="Pfam" id="PF01575"/>
    </source>
</evidence>
<proteinExistence type="predicted"/>